<dbReference type="RefSeq" id="WP_284153925.1">
    <property type="nucleotide sequence ID" value="NZ_AP025516.1"/>
</dbReference>
<evidence type="ECO:0000256" key="1">
    <source>
        <dbReference type="SAM" id="SignalP"/>
    </source>
</evidence>
<feature type="signal peptide" evidence="1">
    <location>
        <begin position="1"/>
        <end position="24"/>
    </location>
</feature>
<reference evidence="2 3" key="1">
    <citation type="submission" date="2022-01" db="EMBL/GenBank/DDBJ databases">
        <title>Desulfofustis limnae sp. nov., a novel mesophilic sulfate-reducing bacterium isolated from marsh soil.</title>
        <authorList>
            <person name="Watanabe M."/>
            <person name="Takahashi A."/>
            <person name="Kojima H."/>
            <person name="Fukui M."/>
        </authorList>
    </citation>
    <scope>NUCLEOTIDE SEQUENCE [LARGE SCALE GENOMIC DNA]</scope>
    <source>
        <strain evidence="2 3">PPLL</strain>
    </source>
</reference>
<evidence type="ECO:0008006" key="4">
    <source>
        <dbReference type="Google" id="ProtNLM"/>
    </source>
</evidence>
<name>A0ABM7W7K0_9BACT</name>
<evidence type="ECO:0000313" key="3">
    <source>
        <dbReference type="Proteomes" id="UP000830055"/>
    </source>
</evidence>
<protein>
    <recommendedName>
        <fullName evidence="4">Copper-binding protein</fullName>
    </recommendedName>
</protein>
<dbReference type="EMBL" id="AP025516">
    <property type="protein sequence ID" value="BDD86855.1"/>
    <property type="molecule type" value="Genomic_DNA"/>
</dbReference>
<dbReference type="InterPro" id="IPR042230">
    <property type="entry name" value="CusF_sf"/>
</dbReference>
<keyword evidence="1" id="KW-0732">Signal</keyword>
<accession>A0ABM7W7K0</accession>
<proteinExistence type="predicted"/>
<dbReference type="Gene3D" id="2.40.50.320">
    <property type="entry name" value="Copper binding periplasmic protein CusF"/>
    <property type="match status" value="1"/>
</dbReference>
<keyword evidence="3" id="KW-1185">Reference proteome</keyword>
<sequence>MKRLVVLVSLLTVALFVFSSPAFAANHGQAGHAAHGAAAGHGEPGAAMKQVVTSAEVLAVAPDGSSLEIDHPPIPALGWPAMQMSLSLEKPELAEGIGAGDRVQVAIRQLSATEYVITEVTKE</sequence>
<dbReference type="Proteomes" id="UP000830055">
    <property type="component" value="Chromosome"/>
</dbReference>
<feature type="chain" id="PRO_5045865791" description="Copper-binding protein" evidence="1">
    <location>
        <begin position="25"/>
        <end position="123"/>
    </location>
</feature>
<dbReference type="InterPro" id="IPR021647">
    <property type="entry name" value="CusF_Ec"/>
</dbReference>
<organism evidence="2 3">
    <name type="scientific">Desulfofustis limnaeus</name>
    <dbReference type="NCBI Taxonomy" id="2740163"/>
    <lineage>
        <taxon>Bacteria</taxon>
        <taxon>Pseudomonadati</taxon>
        <taxon>Thermodesulfobacteriota</taxon>
        <taxon>Desulfobulbia</taxon>
        <taxon>Desulfobulbales</taxon>
        <taxon>Desulfocapsaceae</taxon>
        <taxon>Desulfofustis</taxon>
    </lineage>
</organism>
<evidence type="ECO:0000313" key="2">
    <source>
        <dbReference type="EMBL" id="BDD86855.1"/>
    </source>
</evidence>
<dbReference type="Pfam" id="PF11604">
    <property type="entry name" value="CusF_Ec"/>
    <property type="match status" value="1"/>
</dbReference>
<gene>
    <name evidence="2" type="ORF">DPPLL_12200</name>
</gene>